<dbReference type="Gene3D" id="1.10.10.60">
    <property type="entry name" value="Homeodomain-like"/>
    <property type="match status" value="1"/>
</dbReference>
<evidence type="ECO:0000256" key="3">
    <source>
        <dbReference type="ARBA" id="ARBA00023125"/>
    </source>
</evidence>
<evidence type="ECO:0000256" key="7">
    <source>
        <dbReference type="RuleBase" id="RU000682"/>
    </source>
</evidence>
<evidence type="ECO:0000256" key="6">
    <source>
        <dbReference type="PROSITE-ProRule" id="PRU00108"/>
    </source>
</evidence>
<evidence type="ECO:0000256" key="2">
    <source>
        <dbReference type="ARBA" id="ARBA00022473"/>
    </source>
</evidence>
<evidence type="ECO:0000313" key="10">
    <source>
        <dbReference type="EMBL" id="CCK73370.1"/>
    </source>
</evidence>
<dbReference type="InterPro" id="IPR020479">
    <property type="entry name" value="HD_metazoa"/>
</dbReference>
<dbReference type="SMR" id="U3UBU4"/>
<feature type="region of interest" description="Disordered" evidence="8">
    <location>
        <begin position="154"/>
        <end position="233"/>
    </location>
</feature>
<dbReference type="EMBL" id="HE979836">
    <property type="protein sequence ID" value="CCK73370.1"/>
    <property type="molecule type" value="mRNA"/>
</dbReference>
<keyword evidence="5 6" id="KW-0539">Nucleus</keyword>
<dbReference type="PANTHER" id="PTHR45664">
    <property type="entry name" value="PROTEIN ZERKNUELLT 1-RELATED"/>
    <property type="match status" value="1"/>
</dbReference>
<keyword evidence="3 6" id="KW-0238">DNA-binding</keyword>
<protein>
    <submittedName>
        <fullName evidence="10">Proboscipedia</fullName>
    </submittedName>
</protein>
<dbReference type="AlphaFoldDB" id="U3UBU4"/>
<keyword evidence="2" id="KW-0217">Developmental protein</keyword>
<feature type="domain" description="Homeobox" evidence="9">
    <location>
        <begin position="98"/>
        <end position="158"/>
    </location>
</feature>
<dbReference type="GO" id="GO:0048513">
    <property type="term" value="P:animal organ development"/>
    <property type="evidence" value="ECO:0007669"/>
    <property type="project" value="UniProtKB-ARBA"/>
</dbReference>
<dbReference type="Pfam" id="PF00046">
    <property type="entry name" value="Homeodomain"/>
    <property type="match status" value="1"/>
</dbReference>
<comment type="subcellular location">
    <subcellularLocation>
        <location evidence="1 6 7">Nucleus</location>
    </subcellularLocation>
</comment>
<dbReference type="PROSITE" id="PS50071">
    <property type="entry name" value="HOMEOBOX_2"/>
    <property type="match status" value="1"/>
</dbReference>
<feature type="compositionally biased region" description="Polar residues" evidence="8">
    <location>
        <begin position="193"/>
        <end position="233"/>
    </location>
</feature>
<dbReference type="SUPFAM" id="SSF46689">
    <property type="entry name" value="Homeodomain-like"/>
    <property type="match status" value="1"/>
</dbReference>
<feature type="DNA-binding region" description="Homeobox" evidence="6">
    <location>
        <begin position="100"/>
        <end position="159"/>
    </location>
</feature>
<dbReference type="InterPro" id="IPR017970">
    <property type="entry name" value="Homeobox_CS"/>
</dbReference>
<name>U3UBU4_9BILA</name>
<dbReference type="GO" id="GO:0000978">
    <property type="term" value="F:RNA polymerase II cis-regulatory region sequence-specific DNA binding"/>
    <property type="evidence" value="ECO:0007669"/>
    <property type="project" value="TreeGrafter"/>
</dbReference>
<dbReference type="PANTHER" id="PTHR45664:SF2">
    <property type="entry name" value="HOMEOTIC PROTEIN PROBOSCIPEDIA"/>
    <property type="match status" value="1"/>
</dbReference>
<gene>
    <name evidence="10" type="primary">pb</name>
</gene>
<sequence length="449" mass="49959">MESDHESGFINSHPSIAEFMTSIPHINETFHTSSITSPGMPPTFCQQLNSSNQLPTVAAASQRKHSNVPSVKLPEYPWMREKKTVRKPQQDTTTENSGTPRRLRTAYTNTQLLELEKEFHFNKYLCRPRRIEIAASLDLTERQVKVWFQNRRMKHKRQNLGKGAEDSNCNSISSSDEPSNSTTLSNGAGSPKLLTSHNIGQELNQNSQQCNGSSPHVPSQLCSDDENSQNSDSVDLNMTVNAANFNGSYNEADRDFTNLQTLNTKSFSVTSDNIEKLRPQNNRNSHSQNYNGHTNSFSPLSPVDGSRQNSCNNQSGYLNDSDYARYPNLTSPSVPSPASPNIQTLNSSNQIQNLQQNFNCLSDFATAPKQDYPNISLLTNQVQSPAVGSPNIPDFIPSSNQLVPTSFDHLSYSYNLGVHNGQSTNCTPVDFIFNDVNNGEFSAEYYNLD</sequence>
<evidence type="ECO:0000256" key="4">
    <source>
        <dbReference type="ARBA" id="ARBA00023155"/>
    </source>
</evidence>
<evidence type="ECO:0000259" key="9">
    <source>
        <dbReference type="PROSITE" id="PS50071"/>
    </source>
</evidence>
<accession>U3UBU4</accession>
<dbReference type="GO" id="GO:0000981">
    <property type="term" value="F:DNA-binding transcription factor activity, RNA polymerase II-specific"/>
    <property type="evidence" value="ECO:0007669"/>
    <property type="project" value="InterPro"/>
</dbReference>
<keyword evidence="4 6" id="KW-0371">Homeobox</keyword>
<organism evidence="10">
    <name type="scientific">Euperipatoides kanangrensis</name>
    <dbReference type="NCBI Taxonomy" id="488523"/>
    <lineage>
        <taxon>Eukaryota</taxon>
        <taxon>Metazoa</taxon>
        <taxon>Ecdysozoa</taxon>
        <taxon>Onychophora</taxon>
        <taxon>Udeonychophora</taxon>
        <taxon>Euonychophora</taxon>
        <taxon>Peripatopsidae</taxon>
        <taxon>Euperipatoides</taxon>
    </lineage>
</organism>
<feature type="region of interest" description="Disordered" evidence="8">
    <location>
        <begin position="270"/>
        <end position="340"/>
    </location>
</feature>
<dbReference type="SMART" id="SM00389">
    <property type="entry name" value="HOX"/>
    <property type="match status" value="1"/>
</dbReference>
<feature type="compositionally biased region" description="Polar residues" evidence="8">
    <location>
        <begin position="279"/>
        <end position="299"/>
    </location>
</feature>
<feature type="compositionally biased region" description="Low complexity" evidence="8">
    <location>
        <begin position="167"/>
        <end position="185"/>
    </location>
</feature>
<dbReference type="PROSITE" id="PS00032">
    <property type="entry name" value="ANTENNAPEDIA"/>
    <property type="match status" value="1"/>
</dbReference>
<evidence type="ECO:0000256" key="8">
    <source>
        <dbReference type="SAM" id="MobiDB-lite"/>
    </source>
</evidence>
<feature type="compositionally biased region" description="Polar residues" evidence="8">
    <location>
        <begin position="306"/>
        <end position="318"/>
    </location>
</feature>
<evidence type="ECO:0000256" key="1">
    <source>
        <dbReference type="ARBA" id="ARBA00004123"/>
    </source>
</evidence>
<dbReference type="InterPro" id="IPR001827">
    <property type="entry name" value="Homeobox_Antennapedia_CS"/>
</dbReference>
<dbReference type="FunFam" id="1.10.10.60:FF:000176">
    <property type="entry name" value="pancreas/duodenum homeobox protein 1"/>
    <property type="match status" value="1"/>
</dbReference>
<dbReference type="PRINTS" id="PR00024">
    <property type="entry name" value="HOMEOBOX"/>
</dbReference>
<proteinExistence type="evidence at transcript level"/>
<dbReference type="PROSITE" id="PS00027">
    <property type="entry name" value="HOMEOBOX_1"/>
    <property type="match status" value="1"/>
</dbReference>
<reference evidence="10" key="1">
    <citation type="submission" date="2012-08" db="EMBL/GenBank/DDBJ databases">
        <title>Onychophoran hox genes.</title>
        <authorList>
            <person name="Janssen R."/>
        </authorList>
    </citation>
    <scope>NUCLEOTIDE SEQUENCE</scope>
    <source>
        <tissue evidence="10">Whole embryo</tissue>
    </source>
</reference>
<dbReference type="InterPro" id="IPR001356">
    <property type="entry name" value="HD"/>
</dbReference>
<dbReference type="CDD" id="cd00086">
    <property type="entry name" value="homeodomain"/>
    <property type="match status" value="1"/>
</dbReference>
<dbReference type="GO" id="GO:0005634">
    <property type="term" value="C:nucleus"/>
    <property type="evidence" value="ECO:0007669"/>
    <property type="project" value="UniProtKB-SubCell"/>
</dbReference>
<dbReference type="InterPro" id="IPR009057">
    <property type="entry name" value="Homeodomain-like_sf"/>
</dbReference>
<evidence type="ECO:0000256" key="5">
    <source>
        <dbReference type="ARBA" id="ARBA00023242"/>
    </source>
</evidence>